<reference evidence="2 3" key="1">
    <citation type="submission" date="2019-07" db="EMBL/GenBank/DDBJ databases">
        <title>The draft genome sequence of Aquimarina algiphila M91.</title>
        <authorList>
            <person name="Meng X."/>
        </authorList>
    </citation>
    <scope>NUCLEOTIDE SEQUENCE [LARGE SCALE GENOMIC DNA]</scope>
    <source>
        <strain evidence="2 3">M91</strain>
    </source>
</reference>
<dbReference type="PANTHER" id="PTHR43861">
    <property type="entry name" value="TRANS-ACONITATE 2-METHYLTRANSFERASE-RELATED"/>
    <property type="match status" value="1"/>
</dbReference>
<name>A0A554VS84_9FLAO</name>
<dbReference type="SUPFAM" id="SSF53335">
    <property type="entry name" value="S-adenosyl-L-methionine-dependent methyltransferases"/>
    <property type="match status" value="1"/>
</dbReference>
<sequence length="213" mass="24751">MRFLIFSILVLGMDLCSAQYKQKDWEERDTWMNVPELLKLTGVTTGSVVADIGSHEGYLTIHLSKQVNKAGKVYAVDVRKDRLEQLDKHLEERKITNVKTILGDYDNPKLPKQSLDVVIVMDTYHEIDDYMKVLDHIKTSLKPDGRIMILEKFKSHVRNKSREEQTDEHTISLRFVKSELEKAGFSISKEIKDFGNWKNESNKKMWILVGIVR</sequence>
<dbReference type="CDD" id="cd02440">
    <property type="entry name" value="AdoMet_MTases"/>
    <property type="match status" value="1"/>
</dbReference>
<dbReference type="GO" id="GO:0032259">
    <property type="term" value="P:methylation"/>
    <property type="evidence" value="ECO:0007669"/>
    <property type="project" value="UniProtKB-KW"/>
</dbReference>
<dbReference type="InterPro" id="IPR025714">
    <property type="entry name" value="Methyltranfer_dom"/>
</dbReference>
<dbReference type="OrthoDB" id="9784101at2"/>
<keyword evidence="3" id="KW-1185">Reference proteome</keyword>
<dbReference type="InterPro" id="IPR029063">
    <property type="entry name" value="SAM-dependent_MTases_sf"/>
</dbReference>
<dbReference type="EMBL" id="VLNR01000001">
    <property type="protein sequence ID" value="TSE11551.1"/>
    <property type="molecule type" value="Genomic_DNA"/>
</dbReference>
<comment type="caution">
    <text evidence="2">The sequence shown here is derived from an EMBL/GenBank/DDBJ whole genome shotgun (WGS) entry which is preliminary data.</text>
</comment>
<dbReference type="Proteomes" id="UP000318833">
    <property type="component" value="Unassembled WGS sequence"/>
</dbReference>
<feature type="domain" description="Methyltransferase" evidence="1">
    <location>
        <begin position="46"/>
        <end position="165"/>
    </location>
</feature>
<protein>
    <submittedName>
        <fullName evidence="2">Class I SAM-dependent methyltransferase</fullName>
    </submittedName>
</protein>
<dbReference type="AlphaFoldDB" id="A0A554VS84"/>
<dbReference type="Gene3D" id="3.40.50.150">
    <property type="entry name" value="Vaccinia Virus protein VP39"/>
    <property type="match status" value="1"/>
</dbReference>
<keyword evidence="2" id="KW-0489">Methyltransferase</keyword>
<organism evidence="2 3">
    <name type="scientific">Aquimarina algiphila</name>
    <dbReference type="NCBI Taxonomy" id="2047982"/>
    <lineage>
        <taxon>Bacteria</taxon>
        <taxon>Pseudomonadati</taxon>
        <taxon>Bacteroidota</taxon>
        <taxon>Flavobacteriia</taxon>
        <taxon>Flavobacteriales</taxon>
        <taxon>Flavobacteriaceae</taxon>
        <taxon>Aquimarina</taxon>
    </lineage>
</organism>
<dbReference type="Pfam" id="PF13847">
    <property type="entry name" value="Methyltransf_31"/>
    <property type="match status" value="1"/>
</dbReference>
<accession>A0A554VS84</accession>
<keyword evidence="2" id="KW-0808">Transferase</keyword>
<proteinExistence type="predicted"/>
<evidence type="ECO:0000259" key="1">
    <source>
        <dbReference type="Pfam" id="PF13847"/>
    </source>
</evidence>
<evidence type="ECO:0000313" key="2">
    <source>
        <dbReference type="EMBL" id="TSE11551.1"/>
    </source>
</evidence>
<evidence type="ECO:0000313" key="3">
    <source>
        <dbReference type="Proteomes" id="UP000318833"/>
    </source>
</evidence>
<gene>
    <name evidence="2" type="ORF">FOF46_00135</name>
</gene>
<dbReference type="GO" id="GO:0008168">
    <property type="term" value="F:methyltransferase activity"/>
    <property type="evidence" value="ECO:0007669"/>
    <property type="project" value="UniProtKB-KW"/>
</dbReference>